<accession>A0A5B7DMQ4</accession>
<sequence length="125" mass="13625">MLSREQDRPLSAIRSLSTYPNALKGAGDRTDKFITVLKSLTICPNALKGAGDRTDKFITVFRSFSICLNALKTERYTTDFSLSQSSVVTITPGLRTLITCVYSTSSTLCLPGTFCRTPKASRCSA</sequence>
<reference evidence="1 2" key="1">
    <citation type="submission" date="2019-05" db="EMBL/GenBank/DDBJ databases">
        <title>Another draft genome of Portunus trituberculatus and its Hox gene families provides insights of decapod evolution.</title>
        <authorList>
            <person name="Jeong J.-H."/>
            <person name="Song I."/>
            <person name="Kim S."/>
            <person name="Choi T."/>
            <person name="Kim D."/>
            <person name="Ryu S."/>
            <person name="Kim W."/>
        </authorList>
    </citation>
    <scope>NUCLEOTIDE SEQUENCE [LARGE SCALE GENOMIC DNA]</scope>
    <source>
        <tissue evidence="1">Muscle</tissue>
    </source>
</reference>
<organism evidence="1 2">
    <name type="scientific">Portunus trituberculatus</name>
    <name type="common">Swimming crab</name>
    <name type="synonym">Neptunus trituberculatus</name>
    <dbReference type="NCBI Taxonomy" id="210409"/>
    <lineage>
        <taxon>Eukaryota</taxon>
        <taxon>Metazoa</taxon>
        <taxon>Ecdysozoa</taxon>
        <taxon>Arthropoda</taxon>
        <taxon>Crustacea</taxon>
        <taxon>Multicrustacea</taxon>
        <taxon>Malacostraca</taxon>
        <taxon>Eumalacostraca</taxon>
        <taxon>Eucarida</taxon>
        <taxon>Decapoda</taxon>
        <taxon>Pleocyemata</taxon>
        <taxon>Brachyura</taxon>
        <taxon>Eubrachyura</taxon>
        <taxon>Portunoidea</taxon>
        <taxon>Portunidae</taxon>
        <taxon>Portuninae</taxon>
        <taxon>Portunus</taxon>
    </lineage>
</organism>
<evidence type="ECO:0000313" key="2">
    <source>
        <dbReference type="Proteomes" id="UP000324222"/>
    </source>
</evidence>
<dbReference type="Proteomes" id="UP000324222">
    <property type="component" value="Unassembled WGS sequence"/>
</dbReference>
<evidence type="ECO:0000313" key="1">
    <source>
        <dbReference type="EMBL" id="MPC22407.1"/>
    </source>
</evidence>
<name>A0A5B7DMQ4_PORTR</name>
<dbReference type="AlphaFoldDB" id="A0A5B7DMQ4"/>
<comment type="caution">
    <text evidence="1">The sequence shown here is derived from an EMBL/GenBank/DDBJ whole genome shotgun (WGS) entry which is preliminary data.</text>
</comment>
<protein>
    <submittedName>
        <fullName evidence="1">Uncharacterized protein</fullName>
    </submittedName>
</protein>
<keyword evidence="2" id="KW-1185">Reference proteome</keyword>
<gene>
    <name evidence="1" type="ORF">E2C01_015421</name>
</gene>
<proteinExistence type="predicted"/>
<dbReference type="EMBL" id="VSRR010001085">
    <property type="protein sequence ID" value="MPC22407.1"/>
    <property type="molecule type" value="Genomic_DNA"/>
</dbReference>